<dbReference type="Proteomes" id="UP000026913">
    <property type="component" value="Chromosome"/>
</dbReference>
<name>A0A024EB00_9PSED</name>
<dbReference type="RefSeq" id="WP_010463612.1">
    <property type="nucleotide sequence ID" value="NZ_CP005960.1"/>
</dbReference>
<gene>
    <name evidence="1" type="ORF">OU5_2687</name>
</gene>
<protein>
    <recommendedName>
        <fullName evidence="3">Dynamin family protein</fullName>
    </recommendedName>
</protein>
<proteinExistence type="predicted"/>
<dbReference type="HOGENOM" id="CLU_460736_0_0_6"/>
<accession>A0A024EB00</accession>
<sequence>MTDRHANRNDLLNVFAGIAGEFDQVKRQIDRRENVLKAQLKKLDDARKTSPWRESPLEQRHPLQDMAERCQQGLDSQLDAWIRNVENYERNTSFRKDFDDSLLIFVYGKVKAGKSSLGNYLAYGNSAPDAALIDSASPRPEFFWRESTGTAETMSAELMSKQRCFGVDVVEATSSIQGFRLPGMTWVDSPGVHSVNSVNGRLADDYVACADLIVFLSNSSSPGRHSDMNEVVGLLQKKKNLMVLITGSDVIEEDVDDLGNLVNQRVMKARSDRDDQIGYVGSELAKIDPSAQSLLNQINIHSISVRYAEEGGPQEQAQRWQDSGLADFAADIGNIARSSGLALKRQTPLKNLQAFCIKLAESTDQLEKELVDIRTGLSAARKDLKLSVDHILSQLRKELPGQIEKYADQYAMNDQAFSEACRKLLDHAFQHYASELCDSIGQKFENIEIHDQAVGPVAREAPQFSERVEKIKFDSRRNESFGRAGGAGFGAWGGAEGGAALGTLIMPGVGTVIGGLIGGALGAWAGNKAGGAAGEYFNTTEEIEVAVGDNRDEVSLGTREQLLELAENRLNVLYEQLDQLCFIDIADWLKNFHSALKEMRQHTLTQIQEIEKELSHGIA</sequence>
<evidence type="ECO:0000313" key="2">
    <source>
        <dbReference type="Proteomes" id="UP000026913"/>
    </source>
</evidence>
<dbReference type="SUPFAM" id="SSF52540">
    <property type="entry name" value="P-loop containing nucleoside triphosphate hydrolases"/>
    <property type="match status" value="1"/>
</dbReference>
<dbReference type="AlphaFoldDB" id="A0A024EB00"/>
<organism evidence="1 2">
    <name type="scientific">Pseudomonas mandelii JR-1</name>
    <dbReference type="NCBI Taxonomy" id="1147786"/>
    <lineage>
        <taxon>Bacteria</taxon>
        <taxon>Pseudomonadati</taxon>
        <taxon>Pseudomonadota</taxon>
        <taxon>Gammaproteobacteria</taxon>
        <taxon>Pseudomonadales</taxon>
        <taxon>Pseudomonadaceae</taxon>
        <taxon>Pseudomonas</taxon>
    </lineage>
</organism>
<dbReference type="InterPro" id="IPR027417">
    <property type="entry name" value="P-loop_NTPase"/>
</dbReference>
<evidence type="ECO:0000313" key="1">
    <source>
        <dbReference type="EMBL" id="AHZ69766.1"/>
    </source>
</evidence>
<dbReference type="KEGG" id="pman:OU5_2687"/>
<dbReference type="Gene3D" id="3.40.50.300">
    <property type="entry name" value="P-loop containing nucleotide triphosphate hydrolases"/>
    <property type="match status" value="1"/>
</dbReference>
<dbReference type="EMBL" id="CP005960">
    <property type="protein sequence ID" value="AHZ69766.1"/>
    <property type="molecule type" value="Genomic_DNA"/>
</dbReference>
<evidence type="ECO:0008006" key="3">
    <source>
        <dbReference type="Google" id="ProtNLM"/>
    </source>
</evidence>
<dbReference type="OrthoDB" id="7230468at2"/>
<reference evidence="1 2" key="1">
    <citation type="journal article" date="2012" name="J. Bacteriol.">
        <title>Genome sequence of cold-adapted Pseudomonas mandelii strain JR-1.</title>
        <authorList>
            <person name="Jang S.H."/>
            <person name="Kim J."/>
            <person name="Kim J."/>
            <person name="Hong S."/>
            <person name="Lee C."/>
        </authorList>
    </citation>
    <scope>NUCLEOTIDE SEQUENCE [LARGE SCALE GENOMIC DNA]</scope>
    <source>
        <strain evidence="1 2">JR-1</strain>
    </source>
</reference>